<evidence type="ECO:0000313" key="3">
    <source>
        <dbReference type="Proteomes" id="UP000593567"/>
    </source>
</evidence>
<accession>A0A7J7JRN0</accession>
<dbReference type="Proteomes" id="UP000593567">
    <property type="component" value="Unassembled WGS sequence"/>
</dbReference>
<organism evidence="2 3">
    <name type="scientific">Bugula neritina</name>
    <name type="common">Brown bryozoan</name>
    <name type="synonym">Sertularia neritina</name>
    <dbReference type="NCBI Taxonomy" id="10212"/>
    <lineage>
        <taxon>Eukaryota</taxon>
        <taxon>Metazoa</taxon>
        <taxon>Spiralia</taxon>
        <taxon>Lophotrochozoa</taxon>
        <taxon>Bryozoa</taxon>
        <taxon>Gymnolaemata</taxon>
        <taxon>Cheilostomatida</taxon>
        <taxon>Flustrina</taxon>
        <taxon>Buguloidea</taxon>
        <taxon>Bugulidae</taxon>
        <taxon>Bugula</taxon>
    </lineage>
</organism>
<reference evidence="2" key="1">
    <citation type="submission" date="2020-06" db="EMBL/GenBank/DDBJ databases">
        <title>Draft genome of Bugula neritina, a colonial animal packing powerful symbionts and potential medicines.</title>
        <authorList>
            <person name="Rayko M."/>
        </authorList>
    </citation>
    <scope>NUCLEOTIDE SEQUENCE [LARGE SCALE GENOMIC DNA]</scope>
    <source>
        <strain evidence="2">Kwan_BN1</strain>
    </source>
</reference>
<gene>
    <name evidence="2" type="ORF">EB796_013398</name>
</gene>
<feature type="compositionally biased region" description="Polar residues" evidence="1">
    <location>
        <begin position="1"/>
        <end position="20"/>
    </location>
</feature>
<evidence type="ECO:0000313" key="2">
    <source>
        <dbReference type="EMBL" id="KAF6028294.1"/>
    </source>
</evidence>
<name>A0A7J7JRN0_BUGNE</name>
<protein>
    <submittedName>
        <fullName evidence="2">Uncharacterized protein</fullName>
    </submittedName>
</protein>
<evidence type="ECO:0000256" key="1">
    <source>
        <dbReference type="SAM" id="MobiDB-lite"/>
    </source>
</evidence>
<feature type="compositionally biased region" description="Polar residues" evidence="1">
    <location>
        <begin position="176"/>
        <end position="189"/>
    </location>
</feature>
<feature type="region of interest" description="Disordered" evidence="1">
    <location>
        <begin position="176"/>
        <end position="205"/>
    </location>
</feature>
<proteinExistence type="predicted"/>
<dbReference type="AlphaFoldDB" id="A0A7J7JRN0"/>
<feature type="region of interest" description="Disordered" evidence="1">
    <location>
        <begin position="1"/>
        <end position="25"/>
    </location>
</feature>
<keyword evidence="3" id="KW-1185">Reference proteome</keyword>
<dbReference type="EMBL" id="VXIV02001965">
    <property type="protein sequence ID" value="KAF6028294.1"/>
    <property type="molecule type" value="Genomic_DNA"/>
</dbReference>
<comment type="caution">
    <text evidence="2">The sequence shown here is derived from an EMBL/GenBank/DDBJ whole genome shotgun (WGS) entry which is preliminary data.</text>
</comment>
<sequence length="370" mass="42170">MSDSYRLMTTTHSRLSSRDGSLTPPPVDELQARLKRYYQHQPVLGVRQRRLASRRRSVLGIEERKCLSVSHSRSHSDSLISQQHVSTQTEADIAASRETVYSHHSEYYQAVENGKIYSANQLTRKIEILTNHNSLFDKVGLQGKARNVLETNVVLDSSVMLPDLYPERKEERVKHYSTSHSRLVNSNSPHVDRYSGYSHGKTIPNLRKHFERPGDKESLITLDSPPPQAVVPTERYHQRTQSLNQMHDHSVQTSHARSQSWHSASQNHYHISKRLPVFAPVYFPSSDSVYKPGYITVSTSGYGSTRSPIYAAVYAPLYDRIDDVIYATIDEIQPVDVHSRQERRLPIQFPQKGSNGIISAGKNYNEHLNS</sequence>